<dbReference type="AlphaFoldDB" id="G0UNY2"/>
<dbReference type="SMART" id="SM00356">
    <property type="entry name" value="ZnF_C3H1"/>
    <property type="match status" value="1"/>
</dbReference>
<dbReference type="InterPro" id="IPR000571">
    <property type="entry name" value="Znf_CCCH"/>
</dbReference>
<feature type="zinc finger region" description="C3H1-type" evidence="4">
    <location>
        <begin position="121"/>
        <end position="149"/>
    </location>
</feature>
<sequence length="280" mass="31145">MEPYSVGSSEWPNDFESFLRISFPTHHGDFSTEMAVRVLVEYLGASHWECLRVVDAVQPTHNMECMKTYARHLRNLMQHHRGGELPVEVLPSADRNSSRSPKFTLSDRGNINCVSAPFRQRHGRKICRQFRDTGTCTFGSRCLYHHTLWSPGRESRSTASQGIVERSLDKTKLVKSAPASPPMDSNRTVLAEVPFSYNDGCPLSAGPSTTPQIGEGPVRRLNTSGTALLLQAVMTPLPAVYMVPFALPGGEFYGYTPIQLSTLDANNMTDRSLGQQFSHE</sequence>
<evidence type="ECO:0000256" key="2">
    <source>
        <dbReference type="ARBA" id="ARBA00022771"/>
    </source>
</evidence>
<proteinExistence type="predicted"/>
<evidence type="ECO:0000256" key="1">
    <source>
        <dbReference type="ARBA" id="ARBA00022723"/>
    </source>
</evidence>
<gene>
    <name evidence="6" type="ORF">TCIL3000_6_3450</name>
</gene>
<dbReference type="SUPFAM" id="SSF90229">
    <property type="entry name" value="CCCH zinc finger"/>
    <property type="match status" value="1"/>
</dbReference>
<dbReference type="InterPro" id="IPR036855">
    <property type="entry name" value="Znf_CCCH_sf"/>
</dbReference>
<accession>G0UNY2</accession>
<keyword evidence="3 4" id="KW-0862">Zinc</keyword>
<protein>
    <recommendedName>
        <fullName evidence="5">C3H1-type domain-containing protein</fullName>
    </recommendedName>
</protein>
<dbReference type="VEuPathDB" id="TriTrypDB:TcIL3000_6_3450"/>
<dbReference type="EMBL" id="HE575319">
    <property type="protein sequence ID" value="CCC91093.1"/>
    <property type="molecule type" value="Genomic_DNA"/>
</dbReference>
<dbReference type="Gene3D" id="4.10.1000.10">
    <property type="entry name" value="Zinc finger, CCCH-type"/>
    <property type="match status" value="1"/>
</dbReference>
<keyword evidence="2 4" id="KW-0863">Zinc-finger</keyword>
<evidence type="ECO:0000259" key="5">
    <source>
        <dbReference type="PROSITE" id="PS50103"/>
    </source>
</evidence>
<organism evidence="6">
    <name type="scientific">Trypanosoma congolense (strain IL3000)</name>
    <dbReference type="NCBI Taxonomy" id="1068625"/>
    <lineage>
        <taxon>Eukaryota</taxon>
        <taxon>Discoba</taxon>
        <taxon>Euglenozoa</taxon>
        <taxon>Kinetoplastea</taxon>
        <taxon>Metakinetoplastina</taxon>
        <taxon>Trypanosomatida</taxon>
        <taxon>Trypanosomatidae</taxon>
        <taxon>Trypanosoma</taxon>
        <taxon>Nannomonas</taxon>
    </lineage>
</organism>
<reference evidence="6" key="1">
    <citation type="journal article" date="2012" name="Proc. Natl. Acad. Sci. U.S.A.">
        <title>Antigenic diversity is generated by distinct evolutionary mechanisms in African trypanosome species.</title>
        <authorList>
            <person name="Jackson A.P."/>
            <person name="Berry A."/>
            <person name="Aslett M."/>
            <person name="Allison H.C."/>
            <person name="Burton P."/>
            <person name="Vavrova-Anderson J."/>
            <person name="Brown R."/>
            <person name="Browne H."/>
            <person name="Corton N."/>
            <person name="Hauser H."/>
            <person name="Gamble J."/>
            <person name="Gilderthorp R."/>
            <person name="Marcello L."/>
            <person name="McQuillan J."/>
            <person name="Otto T.D."/>
            <person name="Quail M.A."/>
            <person name="Sanders M.J."/>
            <person name="van Tonder A."/>
            <person name="Ginger M.L."/>
            <person name="Field M.C."/>
            <person name="Barry J.D."/>
            <person name="Hertz-Fowler C."/>
            <person name="Berriman M."/>
        </authorList>
    </citation>
    <scope>NUCLEOTIDE SEQUENCE</scope>
    <source>
        <strain evidence="6">IL3000</strain>
    </source>
</reference>
<evidence type="ECO:0000313" key="6">
    <source>
        <dbReference type="EMBL" id="CCC91093.1"/>
    </source>
</evidence>
<dbReference type="GO" id="GO:0008270">
    <property type="term" value="F:zinc ion binding"/>
    <property type="evidence" value="ECO:0007669"/>
    <property type="project" value="UniProtKB-KW"/>
</dbReference>
<keyword evidence="1 4" id="KW-0479">Metal-binding</keyword>
<evidence type="ECO:0000256" key="4">
    <source>
        <dbReference type="PROSITE-ProRule" id="PRU00723"/>
    </source>
</evidence>
<name>G0UNY2_TRYCI</name>
<evidence type="ECO:0000256" key="3">
    <source>
        <dbReference type="ARBA" id="ARBA00022833"/>
    </source>
</evidence>
<dbReference type="Pfam" id="PF00642">
    <property type="entry name" value="zf-CCCH"/>
    <property type="match status" value="1"/>
</dbReference>
<feature type="domain" description="C3H1-type" evidence="5">
    <location>
        <begin position="121"/>
        <end position="149"/>
    </location>
</feature>
<dbReference type="PROSITE" id="PS50103">
    <property type="entry name" value="ZF_C3H1"/>
    <property type="match status" value="1"/>
</dbReference>